<keyword evidence="3" id="KW-1185">Reference proteome</keyword>
<feature type="compositionally biased region" description="Basic and acidic residues" evidence="1">
    <location>
        <begin position="113"/>
        <end position="122"/>
    </location>
</feature>
<accession>A0A9W7CTQ2</accession>
<feature type="compositionally biased region" description="Polar residues" evidence="1">
    <location>
        <begin position="148"/>
        <end position="164"/>
    </location>
</feature>
<feature type="region of interest" description="Disordered" evidence="1">
    <location>
        <begin position="113"/>
        <end position="174"/>
    </location>
</feature>
<name>A0A9W7CTQ2_9STRA</name>
<reference evidence="2" key="1">
    <citation type="submission" date="2023-04" db="EMBL/GenBank/DDBJ databases">
        <title>Phytophthora fragariaefolia NBRC 109709.</title>
        <authorList>
            <person name="Ichikawa N."/>
            <person name="Sato H."/>
            <person name="Tonouchi N."/>
        </authorList>
    </citation>
    <scope>NUCLEOTIDE SEQUENCE</scope>
    <source>
        <strain evidence="2">NBRC 109709</strain>
    </source>
</reference>
<organism evidence="2 3">
    <name type="scientific">Phytophthora fragariaefolia</name>
    <dbReference type="NCBI Taxonomy" id="1490495"/>
    <lineage>
        <taxon>Eukaryota</taxon>
        <taxon>Sar</taxon>
        <taxon>Stramenopiles</taxon>
        <taxon>Oomycota</taxon>
        <taxon>Peronosporomycetes</taxon>
        <taxon>Peronosporales</taxon>
        <taxon>Peronosporaceae</taxon>
        <taxon>Phytophthora</taxon>
    </lineage>
</organism>
<proteinExistence type="predicted"/>
<gene>
    <name evidence="2" type="ORF">Pfra01_001097800</name>
</gene>
<protein>
    <submittedName>
        <fullName evidence="2">Unnamed protein product</fullName>
    </submittedName>
</protein>
<evidence type="ECO:0000313" key="3">
    <source>
        <dbReference type="Proteomes" id="UP001165121"/>
    </source>
</evidence>
<evidence type="ECO:0000256" key="1">
    <source>
        <dbReference type="SAM" id="MobiDB-lite"/>
    </source>
</evidence>
<sequence length="294" mass="32074">MPSCLAARSHDGDEHGQAVGGYCRAVVTRVDGGVDVDFPITVNTEEVIMSDMMLKRVADRFGIPLKAAGAKWRKLRIFELVTGTFSVETRDSALNKALEGAVEAAFDAVRDGHRDASEERVTETPQSSACRSPDAESNLDHVRPPSTPTSGCTPNPSAAETSTLSKDRSPSEGIGASFSLRQIIELVSSGEESGTLSSAESGRSSEAEAAAYVLVMLNRHARAKIRHQAKKKRAQRHVPWSRKRRHLAKCAITKSGSAIYHAKTFKADIFKNLQSSPEVQEPLVNLYVYIWILR</sequence>
<dbReference type="OrthoDB" id="101429at2759"/>
<comment type="caution">
    <text evidence="2">The sequence shown here is derived from an EMBL/GenBank/DDBJ whole genome shotgun (WGS) entry which is preliminary data.</text>
</comment>
<dbReference type="EMBL" id="BSXT01001079">
    <property type="protein sequence ID" value="GMF38272.1"/>
    <property type="molecule type" value="Genomic_DNA"/>
</dbReference>
<evidence type="ECO:0000313" key="2">
    <source>
        <dbReference type="EMBL" id="GMF38272.1"/>
    </source>
</evidence>
<dbReference type="AlphaFoldDB" id="A0A9W7CTQ2"/>
<dbReference type="Proteomes" id="UP001165121">
    <property type="component" value="Unassembled WGS sequence"/>
</dbReference>